<dbReference type="Proteomes" id="UP000516052">
    <property type="component" value="Chromosome"/>
</dbReference>
<reference evidence="2 3" key="1">
    <citation type="submission" date="2020-08" db="EMBL/GenBank/DDBJ databases">
        <title>A novel species.</title>
        <authorList>
            <person name="Gao J."/>
        </authorList>
    </citation>
    <scope>NUCLEOTIDE SEQUENCE [LARGE SCALE GENOMIC DNA]</scope>
    <source>
        <strain evidence="2 3">CRXT-G-22</strain>
    </source>
</reference>
<gene>
    <name evidence="2" type="ORF">IAG44_18870</name>
</gene>
<dbReference type="KEGG" id="sroi:IAG44_18870"/>
<name>A0A7H0ISS7_9ACTN</name>
<evidence type="ECO:0000313" key="2">
    <source>
        <dbReference type="EMBL" id="QNP75843.1"/>
    </source>
</evidence>
<keyword evidence="3" id="KW-1185">Reference proteome</keyword>
<feature type="transmembrane region" description="Helical" evidence="1">
    <location>
        <begin position="21"/>
        <end position="45"/>
    </location>
</feature>
<evidence type="ECO:0008006" key="4">
    <source>
        <dbReference type="Google" id="ProtNLM"/>
    </source>
</evidence>
<accession>A0A7H0ISS7</accession>
<keyword evidence="1" id="KW-0472">Membrane</keyword>
<feature type="transmembrane region" description="Helical" evidence="1">
    <location>
        <begin position="65"/>
        <end position="84"/>
    </location>
</feature>
<organism evidence="2 3">
    <name type="scientific">Streptomyces roseirectus</name>
    <dbReference type="NCBI Taxonomy" id="2768066"/>
    <lineage>
        <taxon>Bacteria</taxon>
        <taxon>Bacillati</taxon>
        <taxon>Actinomycetota</taxon>
        <taxon>Actinomycetes</taxon>
        <taxon>Kitasatosporales</taxon>
        <taxon>Streptomycetaceae</taxon>
        <taxon>Streptomyces</taxon>
    </lineage>
</organism>
<evidence type="ECO:0000313" key="3">
    <source>
        <dbReference type="Proteomes" id="UP000516052"/>
    </source>
</evidence>
<protein>
    <recommendedName>
        <fullName evidence="4">Integral membrane protein</fullName>
    </recommendedName>
</protein>
<keyword evidence="1" id="KW-0812">Transmembrane</keyword>
<feature type="transmembrane region" description="Helical" evidence="1">
    <location>
        <begin position="121"/>
        <end position="141"/>
    </location>
</feature>
<dbReference type="EMBL" id="CP060828">
    <property type="protein sequence ID" value="QNP75843.1"/>
    <property type="molecule type" value="Genomic_DNA"/>
</dbReference>
<keyword evidence="1" id="KW-1133">Transmembrane helix</keyword>
<evidence type="ECO:0000256" key="1">
    <source>
        <dbReference type="SAM" id="Phobius"/>
    </source>
</evidence>
<proteinExistence type="predicted"/>
<feature type="transmembrane region" description="Helical" evidence="1">
    <location>
        <begin position="96"/>
        <end position="115"/>
    </location>
</feature>
<sequence length="162" mass="16900">MFGAGALAVLRRDEREPGTAWALFGFAGLVLQNAAFTGVIALRLALASSDGDAAPALWPLHDTLFTLNGTFLAVALTGLSLAGLQAGLVRPWLARLSLASATLQFTSATLTPLVVDHDGPLGLLGLTGWLLWVIWLVSYGITLIRLTPGRRAAGATEEPAIA</sequence>
<dbReference type="AlphaFoldDB" id="A0A7H0ISS7"/>